<accession>A0A2P7VDI4</accession>
<dbReference type="InterPro" id="IPR000847">
    <property type="entry name" value="LysR_HTH_N"/>
</dbReference>
<reference evidence="6 7" key="1">
    <citation type="submission" date="2018-03" db="EMBL/GenBank/DDBJ databases">
        <title>Brevisbacillus phylogenomics.</title>
        <authorList>
            <person name="Dunlap C."/>
        </authorList>
    </citation>
    <scope>NUCLEOTIDE SEQUENCE [LARGE SCALE GENOMIC DNA]</scope>
    <source>
        <strain evidence="6 7">NRRL NRS-1210</strain>
    </source>
</reference>
<evidence type="ECO:0000259" key="5">
    <source>
        <dbReference type="PROSITE" id="PS50931"/>
    </source>
</evidence>
<evidence type="ECO:0000256" key="1">
    <source>
        <dbReference type="ARBA" id="ARBA00009437"/>
    </source>
</evidence>
<keyword evidence="2" id="KW-0805">Transcription regulation</keyword>
<dbReference type="Gene3D" id="1.10.10.10">
    <property type="entry name" value="Winged helix-like DNA-binding domain superfamily/Winged helix DNA-binding domain"/>
    <property type="match status" value="1"/>
</dbReference>
<gene>
    <name evidence="6" type="ORF">C7R93_09185</name>
</gene>
<dbReference type="PROSITE" id="PS50931">
    <property type="entry name" value="HTH_LYSR"/>
    <property type="match status" value="1"/>
</dbReference>
<keyword evidence="7" id="KW-1185">Reference proteome</keyword>
<dbReference type="InterPro" id="IPR036388">
    <property type="entry name" value="WH-like_DNA-bd_sf"/>
</dbReference>
<evidence type="ECO:0000313" key="6">
    <source>
        <dbReference type="EMBL" id="PSJ97285.1"/>
    </source>
</evidence>
<keyword evidence="3" id="KW-0238">DNA-binding</keyword>
<dbReference type="CDD" id="cd05466">
    <property type="entry name" value="PBP2_LTTR_substrate"/>
    <property type="match status" value="1"/>
</dbReference>
<dbReference type="SUPFAM" id="SSF53850">
    <property type="entry name" value="Periplasmic binding protein-like II"/>
    <property type="match status" value="1"/>
</dbReference>
<dbReference type="InterPro" id="IPR005119">
    <property type="entry name" value="LysR_subst-bd"/>
</dbReference>
<keyword evidence="4" id="KW-0804">Transcription</keyword>
<evidence type="ECO:0000256" key="4">
    <source>
        <dbReference type="ARBA" id="ARBA00023163"/>
    </source>
</evidence>
<dbReference type="Proteomes" id="UP000240419">
    <property type="component" value="Unassembled WGS sequence"/>
</dbReference>
<sequence length="295" mass="34052">MVDFEWYRSFISIYKHNSVSEAARTRMMTQPAMSQHLASLEAEVGEPLFTRAPRKMIPTERGKALYTQVVPLIEALEETTQNLKTSAATSLPVIRIGSAHEFFREKLAPHIGSYQMCVIAKLGIASQVLDWLVEEKVDIIVMSQKLSAPGVEYIPYMQEEFVLVAPPNYNEPTFEDRESFQAWLCSQPWISYDLDLPIIRRFWREHFQKRPQTHPTHVVPDLHSVLMAIEHGAGISLLPTFMLDDHLSRNKVKIMYPSCTVFNDLYLAYQMKNRNSPLLKALIERMKKTVENNIR</sequence>
<dbReference type="PANTHER" id="PTHR30126:SF40">
    <property type="entry name" value="HTH-TYPE TRANSCRIPTIONAL REGULATOR GLTR"/>
    <property type="match status" value="1"/>
</dbReference>
<comment type="caution">
    <text evidence="6">The sequence shown here is derived from an EMBL/GenBank/DDBJ whole genome shotgun (WGS) entry which is preliminary data.</text>
</comment>
<dbReference type="SUPFAM" id="SSF46785">
    <property type="entry name" value="Winged helix' DNA-binding domain"/>
    <property type="match status" value="1"/>
</dbReference>
<organism evidence="6 7">
    <name type="scientific">Brevibacillus fortis</name>
    <dbReference type="NCBI Taxonomy" id="2126352"/>
    <lineage>
        <taxon>Bacteria</taxon>
        <taxon>Bacillati</taxon>
        <taxon>Bacillota</taxon>
        <taxon>Bacilli</taxon>
        <taxon>Bacillales</taxon>
        <taxon>Paenibacillaceae</taxon>
        <taxon>Brevibacillus</taxon>
    </lineage>
</organism>
<name>A0A2P7VDI4_9BACL</name>
<dbReference type="Gene3D" id="3.40.190.290">
    <property type="match status" value="1"/>
</dbReference>
<dbReference type="RefSeq" id="WP_106838545.1">
    <property type="nucleotide sequence ID" value="NZ_JBCNIW010000019.1"/>
</dbReference>
<protein>
    <submittedName>
        <fullName evidence="6">LysR family transcriptional regulator</fullName>
    </submittedName>
</protein>
<comment type="similarity">
    <text evidence="1">Belongs to the LysR transcriptional regulatory family.</text>
</comment>
<dbReference type="OrthoDB" id="9778774at2"/>
<feature type="domain" description="HTH lysR-type" evidence="5">
    <location>
        <begin position="2"/>
        <end position="59"/>
    </location>
</feature>
<dbReference type="GO" id="GO:0000976">
    <property type="term" value="F:transcription cis-regulatory region binding"/>
    <property type="evidence" value="ECO:0007669"/>
    <property type="project" value="TreeGrafter"/>
</dbReference>
<dbReference type="AlphaFoldDB" id="A0A2P7VDI4"/>
<dbReference type="PRINTS" id="PR00039">
    <property type="entry name" value="HTHLYSR"/>
</dbReference>
<evidence type="ECO:0000256" key="3">
    <source>
        <dbReference type="ARBA" id="ARBA00023125"/>
    </source>
</evidence>
<evidence type="ECO:0000313" key="7">
    <source>
        <dbReference type="Proteomes" id="UP000240419"/>
    </source>
</evidence>
<proteinExistence type="inferred from homology"/>
<dbReference type="PANTHER" id="PTHR30126">
    <property type="entry name" value="HTH-TYPE TRANSCRIPTIONAL REGULATOR"/>
    <property type="match status" value="1"/>
</dbReference>
<dbReference type="GO" id="GO:0003700">
    <property type="term" value="F:DNA-binding transcription factor activity"/>
    <property type="evidence" value="ECO:0007669"/>
    <property type="project" value="InterPro"/>
</dbReference>
<evidence type="ECO:0000256" key="2">
    <source>
        <dbReference type="ARBA" id="ARBA00023015"/>
    </source>
</evidence>
<dbReference type="Pfam" id="PF00126">
    <property type="entry name" value="HTH_1"/>
    <property type="match status" value="1"/>
</dbReference>
<dbReference type="EMBL" id="PXZM01000012">
    <property type="protein sequence ID" value="PSJ97285.1"/>
    <property type="molecule type" value="Genomic_DNA"/>
</dbReference>
<dbReference type="Pfam" id="PF03466">
    <property type="entry name" value="LysR_substrate"/>
    <property type="match status" value="1"/>
</dbReference>
<dbReference type="InterPro" id="IPR036390">
    <property type="entry name" value="WH_DNA-bd_sf"/>
</dbReference>